<evidence type="ECO:0000256" key="5">
    <source>
        <dbReference type="ARBA" id="ARBA00022801"/>
    </source>
</evidence>
<dbReference type="Gene3D" id="3.60.40.10">
    <property type="entry name" value="PPM-type phosphatase domain"/>
    <property type="match status" value="1"/>
</dbReference>
<dbReference type="PANTHER" id="PTHR43156">
    <property type="entry name" value="STAGE II SPORULATION PROTEIN E-RELATED"/>
    <property type="match status" value="1"/>
</dbReference>
<evidence type="ECO:0000256" key="1">
    <source>
        <dbReference type="ARBA" id="ARBA00004370"/>
    </source>
</evidence>
<name>A0A7V5LJG4_CALAY</name>
<keyword evidence="7" id="KW-0812">Transmembrane</keyword>
<evidence type="ECO:0000259" key="8">
    <source>
        <dbReference type="PROSITE" id="PS50885"/>
    </source>
</evidence>
<sequence length="1191" mass="136271">MFKNVKKEEITIPAQMSYLTQVRDFIERIGKKYKFDDKIINSFKLVVDEACTNIIRHGYRDYKNGEITLKAIIRRLSLTFIIIDQGASYDPRQANTPDLDKYIKIGKKGGLGILMMRKLMDDMQYAVTERGNELRLTKFREQTHEPALLEKWHALNMKTKYSIVASIIFTIIAFLFFVPIYYNTESNIKENIYTLSATAGEALAANIVDDLLAENSAILFEKAYKVRQSHLSFIQEVFVTDTAKTILAWSRPEVIYPFKKIKFNKLLSQQPDTIQKAVRLPYVVNDTLTVSDLAIPVMMGNGQQLGEVHVWVNENTLNDLVQQRKIRLIIYLIIILIFGYIPIFLLIHKILEPFHSLADWVRQVVHGKVDQDEIDIDASDEIGEIAQAFNEMTNKFREAQITLVEQQKLQKELQVAQEIQQMLLPSDFPKVEGYDIASYYEAAKEVGGDLFDFVEVDDDTIGICVADVSGKGVPGSMIMTMIRTALRLEARGNKNPADVLARVNEFVVDDMKRGMFVTMFYVVLDSRNREIHFASAGHNPMILYRNSTKQTYYLNPPGFPVGIQLPDPGLFKRTIKSESIRLREDDILVLYTDGVTEAMNRKRELFREERFLNTIRRNAHLSVAEFIKTINKELKEFTGGAPQNDDITVVAIREKMMPSEVIIKTQQELKKLIDSGMKVKHALQKLKVSPAHYYRYKNIVESKGIGALKEFLSVMDDPIEKKHLSIEVKTKIYDIVRKHPEFGPRLIAYELRKDEYGNIKVDPDRIYDELVRMRLNTEELRKQWIKKGGTRPLKQPGTPLLTLNGQVILDFESSAQVIAKRRGTTLATPPEMPSTEDKPLKKTIQMVSSEEPKEEVSEPEADTKPVESETKPESAPEKELAAEEAKPEQEEPVKEDVKEQVEEPTVETVPAQAEEAQQPEESPEAEKTEVQPGQEVEEQATPQETSMEKLAEDVEEPAVEEETKTFDVQTLVESERPTEIDLLPELEKMEDPSDILLTPGQEEPISVGKELIGNAYSAAELRKIMMDKYKSEKAEEFFSLVKDDYEQIIQILTEATSNGHLSKAINKVNILLKIIKTHPMLSNSDMQAVKQLFVEMHNLFSLYKLHFEELEREEIKKGIKDILNYLKNNNIFKTYDKLIESINTVGIMNFQLSRSFKKKQISADNPLSRLKEQLKNKKIISDDAILGPKSE</sequence>
<dbReference type="Gene3D" id="6.10.340.10">
    <property type="match status" value="1"/>
</dbReference>
<dbReference type="Proteomes" id="UP000886111">
    <property type="component" value="Unassembled WGS sequence"/>
</dbReference>
<feature type="domain" description="HAMP" evidence="8">
    <location>
        <begin position="348"/>
        <end position="401"/>
    </location>
</feature>
<protein>
    <submittedName>
        <fullName evidence="10">HAMP domain-containing protein</fullName>
    </submittedName>
</protein>
<dbReference type="InterPro" id="IPR036890">
    <property type="entry name" value="HATPase_C_sf"/>
</dbReference>
<dbReference type="GO" id="GO:0016301">
    <property type="term" value="F:kinase activity"/>
    <property type="evidence" value="ECO:0007669"/>
    <property type="project" value="UniProtKB-KW"/>
</dbReference>
<dbReference type="GO" id="GO:0016020">
    <property type="term" value="C:membrane"/>
    <property type="evidence" value="ECO:0007669"/>
    <property type="project" value="UniProtKB-SubCell"/>
</dbReference>
<dbReference type="SMART" id="SM00331">
    <property type="entry name" value="PP2C_SIG"/>
    <property type="match status" value="1"/>
</dbReference>
<feature type="compositionally biased region" description="Basic and acidic residues" evidence="6">
    <location>
        <begin position="850"/>
        <end position="901"/>
    </location>
</feature>
<dbReference type="GO" id="GO:0016791">
    <property type="term" value="F:phosphatase activity"/>
    <property type="evidence" value="ECO:0007669"/>
    <property type="project" value="TreeGrafter"/>
</dbReference>
<dbReference type="PROSITE" id="PS51746">
    <property type="entry name" value="PPM_2"/>
    <property type="match status" value="1"/>
</dbReference>
<dbReference type="SUPFAM" id="SSF158472">
    <property type="entry name" value="HAMP domain-like"/>
    <property type="match status" value="1"/>
</dbReference>
<dbReference type="InterPro" id="IPR036457">
    <property type="entry name" value="PPM-type-like_dom_sf"/>
</dbReference>
<dbReference type="Gene3D" id="3.30.565.10">
    <property type="entry name" value="Histidine kinase-like ATPase, C-terminal domain"/>
    <property type="match status" value="1"/>
</dbReference>
<dbReference type="InterPro" id="IPR003594">
    <property type="entry name" value="HATPase_dom"/>
</dbReference>
<feature type="region of interest" description="Disordered" evidence="6">
    <location>
        <begin position="822"/>
        <end position="965"/>
    </location>
</feature>
<dbReference type="PANTHER" id="PTHR43156:SF2">
    <property type="entry name" value="STAGE II SPORULATION PROTEIN E"/>
    <property type="match status" value="1"/>
</dbReference>
<comment type="subcellular location">
    <subcellularLocation>
        <location evidence="1">Membrane</location>
    </subcellularLocation>
</comment>
<evidence type="ECO:0000256" key="2">
    <source>
        <dbReference type="ARBA" id="ARBA00022553"/>
    </source>
</evidence>
<dbReference type="InterPro" id="IPR001932">
    <property type="entry name" value="PPM-type_phosphatase-like_dom"/>
</dbReference>
<evidence type="ECO:0000313" key="10">
    <source>
        <dbReference type="EMBL" id="HHE54970.1"/>
    </source>
</evidence>
<organism evidence="10">
    <name type="scientific">Caldithrix abyssi</name>
    <dbReference type="NCBI Taxonomy" id="187145"/>
    <lineage>
        <taxon>Bacteria</taxon>
        <taxon>Pseudomonadati</taxon>
        <taxon>Calditrichota</taxon>
        <taxon>Calditrichia</taxon>
        <taxon>Calditrichales</taxon>
        <taxon>Calditrichaceae</taxon>
        <taxon>Caldithrix</taxon>
    </lineage>
</organism>
<dbReference type="EMBL" id="DRTD01000317">
    <property type="protein sequence ID" value="HHE54970.1"/>
    <property type="molecule type" value="Genomic_DNA"/>
</dbReference>
<evidence type="ECO:0000256" key="6">
    <source>
        <dbReference type="SAM" id="MobiDB-lite"/>
    </source>
</evidence>
<dbReference type="PROSITE" id="PS50885">
    <property type="entry name" value="HAMP"/>
    <property type="match status" value="1"/>
</dbReference>
<keyword evidence="7" id="KW-1133">Transmembrane helix</keyword>
<evidence type="ECO:0000256" key="3">
    <source>
        <dbReference type="ARBA" id="ARBA00022679"/>
    </source>
</evidence>
<dbReference type="Pfam" id="PF13581">
    <property type="entry name" value="HATPase_c_2"/>
    <property type="match status" value="1"/>
</dbReference>
<evidence type="ECO:0000259" key="9">
    <source>
        <dbReference type="PROSITE" id="PS51746"/>
    </source>
</evidence>
<dbReference type="CDD" id="cd06225">
    <property type="entry name" value="HAMP"/>
    <property type="match status" value="1"/>
</dbReference>
<keyword evidence="5" id="KW-0378">Hydrolase</keyword>
<dbReference type="CDD" id="cd16936">
    <property type="entry name" value="HATPase_RsbW-like"/>
    <property type="match status" value="1"/>
</dbReference>
<gene>
    <name evidence="10" type="ORF">ENL21_04255</name>
</gene>
<dbReference type="InterPro" id="IPR052016">
    <property type="entry name" value="Bact_Sigma-Reg"/>
</dbReference>
<keyword evidence="4" id="KW-0418">Kinase</keyword>
<reference evidence="10" key="1">
    <citation type="journal article" date="2020" name="mSystems">
        <title>Genome- and Community-Level Interaction Insights into Carbon Utilization and Element Cycling Functions of Hydrothermarchaeota in Hydrothermal Sediment.</title>
        <authorList>
            <person name="Zhou Z."/>
            <person name="Liu Y."/>
            <person name="Xu W."/>
            <person name="Pan J."/>
            <person name="Luo Z.H."/>
            <person name="Li M."/>
        </authorList>
    </citation>
    <scope>NUCLEOTIDE SEQUENCE [LARGE SCALE GENOMIC DNA]</scope>
    <source>
        <strain evidence="10">HyVt-76</strain>
    </source>
</reference>
<comment type="caution">
    <text evidence="10">The sequence shown here is derived from an EMBL/GenBank/DDBJ whole genome shotgun (WGS) entry which is preliminary data.</text>
</comment>
<evidence type="ECO:0000256" key="7">
    <source>
        <dbReference type="SAM" id="Phobius"/>
    </source>
</evidence>
<keyword evidence="7" id="KW-0472">Membrane</keyword>
<accession>A0A7V5LJG4</accession>
<keyword evidence="2" id="KW-0597">Phosphoprotein</keyword>
<feature type="transmembrane region" description="Helical" evidence="7">
    <location>
        <begin position="161"/>
        <end position="182"/>
    </location>
</feature>
<dbReference type="SUPFAM" id="SSF81606">
    <property type="entry name" value="PP2C-like"/>
    <property type="match status" value="1"/>
</dbReference>
<dbReference type="InterPro" id="IPR003660">
    <property type="entry name" value="HAMP_dom"/>
</dbReference>
<dbReference type="GO" id="GO:0007165">
    <property type="term" value="P:signal transduction"/>
    <property type="evidence" value="ECO:0007669"/>
    <property type="project" value="InterPro"/>
</dbReference>
<feature type="domain" description="PPM-type phosphatase" evidence="9">
    <location>
        <begin position="433"/>
        <end position="654"/>
    </location>
</feature>
<proteinExistence type="predicted"/>
<dbReference type="AlphaFoldDB" id="A0A7V5LJG4"/>
<dbReference type="Pfam" id="PF00672">
    <property type="entry name" value="HAMP"/>
    <property type="match status" value="1"/>
</dbReference>
<dbReference type="SMART" id="SM00304">
    <property type="entry name" value="HAMP"/>
    <property type="match status" value="1"/>
</dbReference>
<feature type="compositionally biased region" description="Low complexity" evidence="6">
    <location>
        <begin position="906"/>
        <end position="916"/>
    </location>
</feature>
<dbReference type="SUPFAM" id="SSF55874">
    <property type="entry name" value="ATPase domain of HSP90 chaperone/DNA topoisomerase II/histidine kinase"/>
    <property type="match status" value="1"/>
</dbReference>
<feature type="transmembrane region" description="Helical" evidence="7">
    <location>
        <begin position="328"/>
        <end position="347"/>
    </location>
</feature>
<evidence type="ECO:0000256" key="4">
    <source>
        <dbReference type="ARBA" id="ARBA00022777"/>
    </source>
</evidence>
<dbReference type="Pfam" id="PF07228">
    <property type="entry name" value="SpoIIE"/>
    <property type="match status" value="1"/>
</dbReference>
<keyword evidence="3" id="KW-0808">Transferase</keyword>